<name>A0A9P4TM98_CURKU</name>
<dbReference type="OrthoDB" id="3944128at2759"/>
<protein>
    <submittedName>
        <fullName evidence="2">Uncharacterized protein</fullName>
    </submittedName>
</protein>
<feature type="compositionally biased region" description="Polar residues" evidence="1">
    <location>
        <begin position="510"/>
        <end position="530"/>
    </location>
</feature>
<keyword evidence="3" id="KW-1185">Reference proteome</keyword>
<evidence type="ECO:0000313" key="2">
    <source>
        <dbReference type="EMBL" id="KAF3008612.1"/>
    </source>
</evidence>
<dbReference type="AlphaFoldDB" id="A0A9P4TM98"/>
<feature type="region of interest" description="Disordered" evidence="1">
    <location>
        <begin position="432"/>
        <end position="574"/>
    </location>
</feature>
<comment type="caution">
    <text evidence="2">The sequence shown here is derived from an EMBL/GenBank/DDBJ whole genome shotgun (WGS) entry which is preliminary data.</text>
</comment>
<accession>A0A9P4TM98</accession>
<feature type="region of interest" description="Disordered" evidence="1">
    <location>
        <begin position="368"/>
        <end position="388"/>
    </location>
</feature>
<reference evidence="2" key="1">
    <citation type="submission" date="2019-04" db="EMBL/GenBank/DDBJ databases">
        <title>Sequencing of skin fungus with MAO and IRED activity.</title>
        <authorList>
            <person name="Marsaioli A.J."/>
            <person name="Bonatto J.M.C."/>
            <person name="Reis Junior O."/>
        </authorList>
    </citation>
    <scope>NUCLEOTIDE SEQUENCE</scope>
    <source>
        <strain evidence="2">30M1</strain>
    </source>
</reference>
<feature type="compositionally biased region" description="Basic and acidic residues" evidence="1">
    <location>
        <begin position="921"/>
        <end position="949"/>
    </location>
</feature>
<proteinExistence type="predicted"/>
<gene>
    <name evidence="2" type="ORF">E8E13_007998</name>
</gene>
<dbReference type="Proteomes" id="UP000801428">
    <property type="component" value="Unassembled WGS sequence"/>
</dbReference>
<sequence length="949" mass="98206">MWRYALLGTASVVVATNRFPDGKIDAPSSTINVLPGDQQSVSESPSSLTSLSYVTPVVGPSIDVTTVTVIQAETPSNVSYATIDPTLVASPTSVLSEPSDLTKLHPSIWSTGLPPSPSQTKSSDLLYPYSNSTKTASAKTVTITSPPRGDCTGCALAALNPFTTSYLSNIFGNWTSLVVTETVLTNFITYVHNSTIDTIVTEVQTVNQTKTVNQYITETAAEFYVYLPTPGTGISLPVGPTYVIYQSLYGGADVQATSTARNNATDSNLMPAQSTCKPHMQSLKGWIPTRSADWSYFIQTFANGTAPDVPSTYNSPVPIPTKLQTYLAQDPDVQVFFQGADIATCTQAEESDLLNIIRPTLSFALPPPPASPTSFLQPTPQLPASRTTATRPAFTFAPPPAFSSIPGTNTYLSTTFISTSKYLTVSGCLRCDTNPGDRPQPKTTEQGPSKDDFNGNPGPTNTPDPKNDDTPNSADNNQGQPHNGNTQGQPPNGNTQGQPQNTQPAAPNPDTKTSQNIPGFISSVISNNPDLTRRPDQPTGSGQTITIGDSVVTVHPQPTDQGQGGGQQNNNGPTKVIIGTQTVTVGQTTTINGVPVIVPTSGGGSTIIVGDKTIGINPGITPAPLPVLTVGHNTITANPQGQFVVGTQTLQRGGPAIILDDHTLTLGPNNKIAIWNSDTQTVATMLGAQPALTFGGAHITAQVAGGTTLFVLGSQTLLPGGSAVVLSGTTYSLPAGFSGTSIVVNGATQRLSPGLPVLTLDNTPITASVSPDGVTAFVLAPGQTLLPGGPALVIAGTTYSLPASGAVSTILINNTPSSLPGAWHLPVLTLAPNSPPITGSVQSGTTAFIFGPGTTLTPGGVLTVSGTTISYPASASGSVVVINGVTSTLNPSSGNGGIGFITSAVPIVVDGTTLTATTHDGTTERHGYRGEWQDESPFERAQRKRVDDE</sequence>
<evidence type="ECO:0000313" key="3">
    <source>
        <dbReference type="Proteomes" id="UP000801428"/>
    </source>
</evidence>
<organism evidence="2 3">
    <name type="scientific">Curvularia kusanoi</name>
    <name type="common">Cochliobolus kusanoi</name>
    <dbReference type="NCBI Taxonomy" id="90978"/>
    <lineage>
        <taxon>Eukaryota</taxon>
        <taxon>Fungi</taxon>
        <taxon>Dikarya</taxon>
        <taxon>Ascomycota</taxon>
        <taxon>Pezizomycotina</taxon>
        <taxon>Dothideomycetes</taxon>
        <taxon>Pleosporomycetidae</taxon>
        <taxon>Pleosporales</taxon>
        <taxon>Pleosporineae</taxon>
        <taxon>Pleosporaceae</taxon>
        <taxon>Curvularia</taxon>
    </lineage>
</organism>
<evidence type="ECO:0000256" key="1">
    <source>
        <dbReference type="SAM" id="MobiDB-lite"/>
    </source>
</evidence>
<dbReference type="EMBL" id="SWKU01000003">
    <property type="protein sequence ID" value="KAF3008612.1"/>
    <property type="molecule type" value="Genomic_DNA"/>
</dbReference>
<feature type="region of interest" description="Disordered" evidence="1">
    <location>
        <begin position="917"/>
        <end position="949"/>
    </location>
</feature>
<feature type="compositionally biased region" description="Polar residues" evidence="1">
    <location>
        <begin position="538"/>
        <end position="547"/>
    </location>
</feature>
<feature type="compositionally biased region" description="Low complexity" evidence="1">
    <location>
        <begin position="454"/>
        <end position="509"/>
    </location>
</feature>